<reference evidence="2 3" key="1">
    <citation type="submission" date="2016-10" db="EMBL/GenBank/DDBJ databases">
        <authorList>
            <person name="Varghese N."/>
            <person name="Submissions S."/>
        </authorList>
    </citation>
    <scope>NUCLEOTIDE SEQUENCE [LARGE SCALE GENOMIC DNA]</scope>
    <source>
        <strain evidence="2 3">LMG 22274</strain>
    </source>
</reference>
<keyword evidence="1" id="KW-0812">Transmembrane</keyword>
<dbReference type="EMBL" id="FNZM01000001">
    <property type="protein sequence ID" value="SEI90360.1"/>
    <property type="molecule type" value="Genomic_DNA"/>
</dbReference>
<protein>
    <submittedName>
        <fullName evidence="2">Uncharacterized protein</fullName>
    </submittedName>
</protein>
<dbReference type="RefSeq" id="WP_074981252.1">
    <property type="nucleotide sequence ID" value="NZ_CADFGN010000005.1"/>
</dbReference>
<feature type="transmembrane region" description="Helical" evidence="1">
    <location>
        <begin position="65"/>
        <end position="83"/>
    </location>
</feature>
<sequence length="140" mass="14274">MELPFNEAAVTVTRTSLSAAGQVIAMRDIEDTRIVTVERSRVVPIVISLIGVAIAAAGGVWGAGAALGCGVMLIVVGWLAWIWQEVSHRLIVVVGGAPREAVTSGDRAFLERVEQAVRAAKADAPAAPAAPTAPGAAPAA</sequence>
<proteinExistence type="predicted"/>
<evidence type="ECO:0000256" key="1">
    <source>
        <dbReference type="SAM" id="Phobius"/>
    </source>
</evidence>
<comment type="caution">
    <text evidence="2">The sequence shown here is derived from an EMBL/GenBank/DDBJ whole genome shotgun (WGS) entry which is preliminary data.</text>
</comment>
<name>A0AAQ1GBA0_9BURK</name>
<feature type="transmembrane region" description="Helical" evidence="1">
    <location>
        <begin position="42"/>
        <end position="59"/>
    </location>
</feature>
<dbReference type="Pfam" id="PF19744">
    <property type="entry name" value="DUF6232"/>
    <property type="match status" value="1"/>
</dbReference>
<accession>A0AAQ1GBA0</accession>
<dbReference type="AlphaFoldDB" id="A0AAQ1GBA0"/>
<keyword evidence="1" id="KW-1133">Transmembrane helix</keyword>
<evidence type="ECO:0000313" key="2">
    <source>
        <dbReference type="EMBL" id="SEI90360.1"/>
    </source>
</evidence>
<evidence type="ECO:0000313" key="3">
    <source>
        <dbReference type="Proteomes" id="UP000183529"/>
    </source>
</evidence>
<keyword evidence="1" id="KW-0472">Membrane</keyword>
<organism evidence="2 3">
    <name type="scientific">Paraburkholderia tropica</name>
    <dbReference type="NCBI Taxonomy" id="92647"/>
    <lineage>
        <taxon>Bacteria</taxon>
        <taxon>Pseudomonadati</taxon>
        <taxon>Pseudomonadota</taxon>
        <taxon>Betaproteobacteria</taxon>
        <taxon>Burkholderiales</taxon>
        <taxon>Burkholderiaceae</taxon>
        <taxon>Paraburkholderia</taxon>
    </lineage>
</organism>
<gene>
    <name evidence="2" type="ORF">SAMN05216550_101352</name>
</gene>
<dbReference type="Proteomes" id="UP000183529">
    <property type="component" value="Unassembled WGS sequence"/>
</dbReference>
<dbReference type="InterPro" id="IPR045629">
    <property type="entry name" value="DUF6232"/>
</dbReference>